<comment type="caution">
    <text evidence="1">The sequence shown here is derived from an EMBL/GenBank/DDBJ whole genome shotgun (WGS) entry which is preliminary data.</text>
</comment>
<dbReference type="EMBL" id="CM045758">
    <property type="protein sequence ID" value="KAI8031621.1"/>
    <property type="molecule type" value="Genomic_DNA"/>
</dbReference>
<reference evidence="1 2" key="1">
    <citation type="journal article" date="2022" name="Plant J.">
        <title>Chromosome-level genome of Camellia lanceoleosa provides a valuable resource for understanding genome evolution and self-incompatibility.</title>
        <authorList>
            <person name="Gong W."/>
            <person name="Xiao S."/>
            <person name="Wang L."/>
            <person name="Liao Z."/>
            <person name="Chang Y."/>
            <person name="Mo W."/>
            <person name="Hu G."/>
            <person name="Li W."/>
            <person name="Zhao G."/>
            <person name="Zhu H."/>
            <person name="Hu X."/>
            <person name="Ji K."/>
            <person name="Xiang X."/>
            <person name="Song Q."/>
            <person name="Yuan D."/>
            <person name="Jin S."/>
            <person name="Zhang L."/>
        </authorList>
    </citation>
    <scope>NUCLEOTIDE SEQUENCE [LARGE SCALE GENOMIC DNA]</scope>
    <source>
        <strain evidence="1">SQ_2022a</strain>
    </source>
</reference>
<organism evidence="1 2">
    <name type="scientific">Camellia lanceoleosa</name>
    <dbReference type="NCBI Taxonomy" id="1840588"/>
    <lineage>
        <taxon>Eukaryota</taxon>
        <taxon>Viridiplantae</taxon>
        <taxon>Streptophyta</taxon>
        <taxon>Embryophyta</taxon>
        <taxon>Tracheophyta</taxon>
        <taxon>Spermatophyta</taxon>
        <taxon>Magnoliopsida</taxon>
        <taxon>eudicotyledons</taxon>
        <taxon>Gunneridae</taxon>
        <taxon>Pentapetalae</taxon>
        <taxon>asterids</taxon>
        <taxon>Ericales</taxon>
        <taxon>Theaceae</taxon>
        <taxon>Camellia</taxon>
    </lineage>
</organism>
<protein>
    <submittedName>
        <fullName evidence="1">Uncharacterized protein</fullName>
    </submittedName>
</protein>
<evidence type="ECO:0000313" key="1">
    <source>
        <dbReference type="EMBL" id="KAI8031621.1"/>
    </source>
</evidence>
<name>A0ACC0J292_9ERIC</name>
<gene>
    <name evidence="1" type="ORF">LOK49_LG01G00913</name>
</gene>
<dbReference type="Proteomes" id="UP001060215">
    <property type="component" value="Chromosome 1"/>
</dbReference>
<keyword evidence="2" id="KW-1185">Reference proteome</keyword>
<proteinExistence type="predicted"/>
<feature type="non-terminal residue" evidence="1">
    <location>
        <position position="131"/>
    </location>
</feature>
<accession>A0ACC0J292</accession>
<sequence length="131" mass="14352">MSSSFADSFDQLADDSRPAASTRPFDDDGYLGYDPRLPSQRFDSSSNFADSESVKDSAIDDSPIFTSQSIPAADLRLRRRFLPRSGGILDFLAGSERKGVRRWLCCFERADSAASGGNGARGGLRSQRMEE</sequence>
<evidence type="ECO:0000313" key="2">
    <source>
        <dbReference type="Proteomes" id="UP001060215"/>
    </source>
</evidence>